<dbReference type="Proteomes" id="UP000188184">
    <property type="component" value="Chromosome"/>
</dbReference>
<evidence type="ECO:0000313" key="2">
    <source>
        <dbReference type="EMBL" id="AQQ55210.1"/>
    </source>
</evidence>
<name>A0A1Q2L435_9BACL</name>
<gene>
    <name evidence="2" type="ORF">B0X71_18160</name>
</gene>
<evidence type="ECO:0000313" key="3">
    <source>
        <dbReference type="Proteomes" id="UP000188184"/>
    </source>
</evidence>
<keyword evidence="1" id="KW-0732">Signal</keyword>
<feature type="chain" id="PRO_5039496980" evidence="1">
    <location>
        <begin position="23"/>
        <end position="294"/>
    </location>
</feature>
<sequence length="294" mass="32250">MRTIVMVCVLAFLCTGIITEGAGGAQVEAAAAEDRATWLWNPWMFVEDESGTLAFLASKELNKVYVQIDQEMPADAYRSFIAEAGVQGIQIYALDGAPNWVSRKGYVQQDRLMTWLQHYQAGSASAEKFAGIHLDVEPYLYSDWASNQAATVKSYQALLSRAADNAAALSLPIEVDMAFWFDEISYKNQFGIGILAEWVIAATDSVTIMAYRDSAALIGEFARNEVAFAGKHGKSLVIGVETGQTAEGAYLSFFEEGEAYMNKQLSLVQQQYNGTASYNGIAVHHVGSWMTMKP</sequence>
<keyword evidence="3" id="KW-1185">Reference proteome</keyword>
<dbReference type="EMBL" id="CP019640">
    <property type="protein sequence ID" value="AQQ55210.1"/>
    <property type="molecule type" value="Genomic_DNA"/>
</dbReference>
<protein>
    <submittedName>
        <fullName evidence="2">Amidase</fullName>
    </submittedName>
</protein>
<dbReference type="OrthoDB" id="7054537at2"/>
<evidence type="ECO:0000256" key="1">
    <source>
        <dbReference type="SAM" id="SignalP"/>
    </source>
</evidence>
<feature type="signal peptide" evidence="1">
    <location>
        <begin position="1"/>
        <end position="22"/>
    </location>
</feature>
<dbReference type="KEGG" id="pmar:B0X71_18160"/>
<organism evidence="2 3">
    <name type="scientific">Planococcus lenghuensis</name>
    <dbReference type="NCBI Taxonomy" id="2213202"/>
    <lineage>
        <taxon>Bacteria</taxon>
        <taxon>Bacillati</taxon>
        <taxon>Bacillota</taxon>
        <taxon>Bacilli</taxon>
        <taxon>Bacillales</taxon>
        <taxon>Caryophanaceae</taxon>
        <taxon>Planococcus</taxon>
    </lineage>
</organism>
<accession>A0A1Q2L435</accession>
<proteinExistence type="predicted"/>
<reference evidence="2 3" key="1">
    <citation type="submission" date="2017-02" db="EMBL/GenBank/DDBJ databases">
        <title>The complete genomic sequence of a novel cold adapted crude oil-degrading bacterium Planococcus qaidamina Y42.</title>
        <authorList>
            <person name="Yang R."/>
        </authorList>
    </citation>
    <scope>NUCLEOTIDE SEQUENCE [LARGE SCALE GENOMIC DNA]</scope>
    <source>
        <strain evidence="2 3">Y42</strain>
    </source>
</reference>
<dbReference type="AlphaFoldDB" id="A0A1Q2L435"/>